<dbReference type="OrthoDB" id="1826980at2"/>
<accession>A0A5B9QPV0</accession>
<dbReference type="InterPro" id="IPR003593">
    <property type="entry name" value="AAA+_ATPase"/>
</dbReference>
<evidence type="ECO:0000256" key="1">
    <source>
        <dbReference type="SAM" id="MobiDB-lite"/>
    </source>
</evidence>
<dbReference type="KEGG" id="bgok:Pr1d_34700"/>
<sequence>MLRITPAAGIQRAKDYFTESLDRGDYYLEGQELAGVWGGKLAAALGLAGAVAQKEFFQLCENRHPVTGKPLTPKTLSNRRVGYDINYHPPKSLSLQYGIAQDPEILAGFEEAVDYAMGQLEADVQTRVRKGGANYDRTTGNLLWSKFTHLTARPVGGVPDMHIHSHVFTFNVTHDAIENHCKAIQLGNVKREGAYYEALFHSRLRQNMEEAGYRTRTSQGGKSFELAHVTDPMIASFSRRTRDIEAIAQAQGITAAARKAEIGARTREKKAQSLTLQDLRPLWRSRLTPAQLEVIARAKSAPRSKTWMARHGEQHAKEAIAFAREHSFERDSVVREKALLATALKHSQGMATREQLVEQLGKLDYIKKQIDGIDYLTTKELLVEEQRLVEFARQGVEKYGPFSLGEHFSLTRLSPSQQLAARAILASEDQVSVLRGVAGSGKTFLMQQVVQEIEQSQGGKVLVTAPSIDAAEMLKKEGFPQAQTIQRLLIHTQQHPQLKNGTLWIDEIGLVGTRTMGQIFELAQQQNTRLILTGDETQHSSVLRGSPLKLLRDHGIAPVELTEIRRQQGEYQQIVHHLSQGKLSRAYADLDRLGWVKELEPKQAYQQIAAEFRRSVVGNQSSIHARPLAISPTHQEKERLTEAIRAELWEARWLSGTERTFACLQSVELTEAERKLPCSYQPGRVVCFYQNMHGFQAGSRAVVKRVDARGNVWMHRPGQPPRALNLDQGDRFDVYAEVERKLARGDPICITHQGKTKNQTHALRSGSEYEVKGFDGEDIVLMNDWVVRHDYGHWDHAYVKTSHAAQGKTTKKVLIAQQAGSLANNAEQFYVSVSRAKQEATIFTDDKQKLAEEIQKTERFKNAADLGHVAEQQSTLPREIDDARKRKAQPREPGL</sequence>
<dbReference type="InterPro" id="IPR014862">
    <property type="entry name" value="TrwC"/>
</dbReference>
<proteinExistence type="predicted"/>
<evidence type="ECO:0000313" key="4">
    <source>
        <dbReference type="Proteomes" id="UP000323917"/>
    </source>
</evidence>
<dbReference type="Pfam" id="PF01443">
    <property type="entry name" value="Viral_helicase1"/>
    <property type="match status" value="1"/>
</dbReference>
<dbReference type="SMART" id="SM00382">
    <property type="entry name" value="AAA"/>
    <property type="match status" value="1"/>
</dbReference>
<evidence type="ECO:0000313" key="3">
    <source>
        <dbReference type="EMBL" id="QEG36161.1"/>
    </source>
</evidence>
<name>A0A5B9QPV0_9BACT</name>
<dbReference type="SUPFAM" id="SSF52540">
    <property type="entry name" value="P-loop containing nucleoside triphosphate hydrolases"/>
    <property type="match status" value="1"/>
</dbReference>
<dbReference type="Gene3D" id="3.40.50.300">
    <property type="entry name" value="P-loop containing nucleotide triphosphate hydrolases"/>
    <property type="match status" value="2"/>
</dbReference>
<dbReference type="Proteomes" id="UP000323917">
    <property type="component" value="Chromosome"/>
</dbReference>
<dbReference type="CDD" id="cd18809">
    <property type="entry name" value="SF1_C_RecD"/>
    <property type="match status" value="1"/>
</dbReference>
<feature type="region of interest" description="Disordered" evidence="1">
    <location>
        <begin position="864"/>
        <end position="895"/>
    </location>
</feature>
<dbReference type="InterPro" id="IPR027417">
    <property type="entry name" value="P-loop_NTPase"/>
</dbReference>
<keyword evidence="4" id="KW-1185">Reference proteome</keyword>
<dbReference type="EMBL" id="CP042913">
    <property type="protein sequence ID" value="QEG36161.1"/>
    <property type="molecule type" value="Genomic_DNA"/>
</dbReference>
<organism evidence="3 4">
    <name type="scientific">Bythopirellula goksoeyrii</name>
    <dbReference type="NCBI Taxonomy" id="1400387"/>
    <lineage>
        <taxon>Bacteria</taxon>
        <taxon>Pseudomonadati</taxon>
        <taxon>Planctomycetota</taxon>
        <taxon>Planctomycetia</taxon>
        <taxon>Pirellulales</taxon>
        <taxon>Lacipirellulaceae</taxon>
        <taxon>Bythopirellula</taxon>
    </lineage>
</organism>
<reference evidence="3 4" key="1">
    <citation type="submission" date="2019-08" db="EMBL/GenBank/DDBJ databases">
        <title>Deep-cultivation of Planctomycetes and their phenomic and genomic characterization uncovers novel biology.</title>
        <authorList>
            <person name="Wiegand S."/>
            <person name="Jogler M."/>
            <person name="Boedeker C."/>
            <person name="Pinto D."/>
            <person name="Vollmers J."/>
            <person name="Rivas-Marin E."/>
            <person name="Kohn T."/>
            <person name="Peeters S.H."/>
            <person name="Heuer A."/>
            <person name="Rast P."/>
            <person name="Oberbeckmann S."/>
            <person name="Bunk B."/>
            <person name="Jeske O."/>
            <person name="Meyerdierks A."/>
            <person name="Storesund J.E."/>
            <person name="Kallscheuer N."/>
            <person name="Luecker S."/>
            <person name="Lage O.M."/>
            <person name="Pohl T."/>
            <person name="Merkel B.J."/>
            <person name="Hornburger P."/>
            <person name="Mueller R.-W."/>
            <person name="Bruemmer F."/>
            <person name="Labrenz M."/>
            <person name="Spormann A.M."/>
            <person name="Op den Camp H."/>
            <person name="Overmann J."/>
            <person name="Amann R."/>
            <person name="Jetten M.S.M."/>
            <person name="Mascher T."/>
            <person name="Medema M.H."/>
            <person name="Devos D.P."/>
            <person name="Kaster A.-K."/>
            <person name="Ovreas L."/>
            <person name="Rohde M."/>
            <person name="Galperin M.Y."/>
            <person name="Jogler C."/>
        </authorList>
    </citation>
    <scope>NUCLEOTIDE SEQUENCE [LARGE SCALE GENOMIC DNA]</scope>
    <source>
        <strain evidence="3 4">Pr1d</strain>
    </source>
</reference>
<gene>
    <name evidence="3" type="primary">traI_2</name>
    <name evidence="3" type="ORF">Pr1d_34700</name>
</gene>
<dbReference type="Pfam" id="PF08751">
    <property type="entry name" value="TrwC"/>
    <property type="match status" value="1"/>
</dbReference>
<evidence type="ECO:0000259" key="2">
    <source>
        <dbReference type="SMART" id="SM00382"/>
    </source>
</evidence>
<protein>
    <submittedName>
        <fullName evidence="3">Multifunctional conjugation protein TraI</fullName>
    </submittedName>
</protein>
<dbReference type="Pfam" id="PF13604">
    <property type="entry name" value="AAA_30"/>
    <property type="match status" value="1"/>
</dbReference>
<dbReference type="RefSeq" id="WP_148074549.1">
    <property type="nucleotide sequence ID" value="NZ_CP042913.1"/>
</dbReference>
<feature type="domain" description="AAA+ ATPase" evidence="2">
    <location>
        <begin position="428"/>
        <end position="570"/>
    </location>
</feature>
<dbReference type="GO" id="GO:0005524">
    <property type="term" value="F:ATP binding"/>
    <property type="evidence" value="ECO:0007669"/>
    <property type="project" value="InterPro"/>
</dbReference>
<dbReference type="InterPro" id="IPR027351">
    <property type="entry name" value="(+)RNA_virus_helicase_core_dom"/>
</dbReference>
<dbReference type="SUPFAM" id="SSF55464">
    <property type="entry name" value="Origin of replication-binding domain, RBD-like"/>
    <property type="match status" value="1"/>
</dbReference>
<dbReference type="AlphaFoldDB" id="A0A5B9QPV0"/>
<dbReference type="NCBIfam" id="NF041492">
    <property type="entry name" value="MobF"/>
    <property type="match status" value="1"/>
</dbReference>